<dbReference type="InterPro" id="IPR018490">
    <property type="entry name" value="cNMP-bd_dom_sf"/>
</dbReference>
<accession>A0ABZ2YZ62</accession>
<dbReference type="EMBL" id="CP150096">
    <property type="protein sequence ID" value="WZN44980.1"/>
    <property type="molecule type" value="Genomic_DNA"/>
</dbReference>
<dbReference type="Pfam" id="PF00027">
    <property type="entry name" value="cNMP_binding"/>
    <property type="match status" value="1"/>
</dbReference>
<evidence type="ECO:0000313" key="2">
    <source>
        <dbReference type="EMBL" id="WZN44980.1"/>
    </source>
</evidence>
<evidence type="ECO:0000259" key="1">
    <source>
        <dbReference type="PROSITE" id="PS50042"/>
    </source>
</evidence>
<dbReference type="CDD" id="cd00038">
    <property type="entry name" value="CAP_ED"/>
    <property type="match status" value="1"/>
</dbReference>
<name>A0ABZ2YZ62_9BACT</name>
<sequence length="197" mass="22717">MNGPLELILNNIRRHIPLTQEEGDYFTSLLKPGRYARKEYLLREGEVCTDFTFIAAGCMKSYLLDTDGKEHILTIASPDWWIADIGSFISGTPAHLFIEAVERTDTLALSRRNQEILLRKIPRFERCFRILTERAFAASLQRNIDAMSLSAPERLGKFRQQYPYLLPLLSDQEIASYIGVTPSFFSRMLKKLDIKLR</sequence>
<keyword evidence="3" id="KW-1185">Reference proteome</keyword>
<reference evidence="2 3" key="1">
    <citation type="submission" date="2024-03" db="EMBL/GenBank/DDBJ databases">
        <title>Chitinophaga caseinilytica sp. nov., a casein hydrolysing bacterium isolated from forest soil.</title>
        <authorList>
            <person name="Lee D.S."/>
            <person name="Han D.M."/>
            <person name="Baek J.H."/>
            <person name="Choi D.G."/>
            <person name="Jeon J.H."/>
            <person name="Jeon C.O."/>
        </authorList>
    </citation>
    <scope>NUCLEOTIDE SEQUENCE [LARGE SCALE GENOMIC DNA]</scope>
    <source>
        <strain evidence="2 3">KACC 19118</strain>
    </source>
</reference>
<dbReference type="Gene3D" id="2.60.120.10">
    <property type="entry name" value="Jelly Rolls"/>
    <property type="match status" value="1"/>
</dbReference>
<evidence type="ECO:0000313" key="3">
    <source>
        <dbReference type="Proteomes" id="UP001449657"/>
    </source>
</evidence>
<dbReference type="InterPro" id="IPR014710">
    <property type="entry name" value="RmlC-like_jellyroll"/>
</dbReference>
<gene>
    <name evidence="2" type="ORF">WJU22_18960</name>
</gene>
<dbReference type="Proteomes" id="UP001449657">
    <property type="component" value="Chromosome"/>
</dbReference>
<feature type="domain" description="Cyclic nucleotide-binding" evidence="1">
    <location>
        <begin position="18"/>
        <end position="118"/>
    </location>
</feature>
<dbReference type="SUPFAM" id="SSF51206">
    <property type="entry name" value="cAMP-binding domain-like"/>
    <property type="match status" value="1"/>
</dbReference>
<protein>
    <submittedName>
        <fullName evidence="2">Crp/Fnr family transcriptional regulator</fullName>
    </submittedName>
</protein>
<dbReference type="InterPro" id="IPR000595">
    <property type="entry name" value="cNMP-bd_dom"/>
</dbReference>
<organism evidence="2 3">
    <name type="scientific">Chitinophaga caseinilytica</name>
    <dbReference type="NCBI Taxonomy" id="2267521"/>
    <lineage>
        <taxon>Bacteria</taxon>
        <taxon>Pseudomonadati</taxon>
        <taxon>Bacteroidota</taxon>
        <taxon>Chitinophagia</taxon>
        <taxon>Chitinophagales</taxon>
        <taxon>Chitinophagaceae</taxon>
        <taxon>Chitinophaga</taxon>
    </lineage>
</organism>
<dbReference type="PROSITE" id="PS50042">
    <property type="entry name" value="CNMP_BINDING_3"/>
    <property type="match status" value="1"/>
</dbReference>
<dbReference type="RefSeq" id="WP_341839739.1">
    <property type="nucleotide sequence ID" value="NZ_CP149792.1"/>
</dbReference>
<proteinExistence type="predicted"/>